<keyword evidence="1" id="KW-0732">Signal</keyword>
<proteinExistence type="predicted"/>
<reference evidence="2" key="1">
    <citation type="submission" date="2018-02" db="EMBL/GenBank/DDBJ databases">
        <authorList>
            <person name="Cohen D.B."/>
            <person name="Kent A.D."/>
        </authorList>
    </citation>
    <scope>NUCLEOTIDE SEQUENCE</scope>
</reference>
<dbReference type="AlphaFoldDB" id="A0A2N9EMC8"/>
<gene>
    <name evidence="2" type="ORF">FSB_LOCUS3576</name>
</gene>
<name>A0A2N9EMC8_FAGSY</name>
<evidence type="ECO:0000313" key="2">
    <source>
        <dbReference type="EMBL" id="SPC75694.1"/>
    </source>
</evidence>
<protein>
    <recommendedName>
        <fullName evidence="3">Reverse transcriptase zinc-binding domain-containing protein</fullName>
    </recommendedName>
</protein>
<accession>A0A2N9EMC8</accession>
<feature type="chain" id="PRO_5015003121" description="Reverse transcriptase zinc-binding domain-containing protein" evidence="1">
    <location>
        <begin position="21"/>
        <end position="140"/>
    </location>
</feature>
<evidence type="ECO:0000256" key="1">
    <source>
        <dbReference type="SAM" id="SignalP"/>
    </source>
</evidence>
<dbReference type="EMBL" id="OIVN01000175">
    <property type="protein sequence ID" value="SPC75694.1"/>
    <property type="molecule type" value="Genomic_DNA"/>
</dbReference>
<sequence length="140" mass="15664">MMGVGGDIFLWMVIPSGVKGCGPDKVWWQRSMGKGFQVKLFYKALLPSGGISIPWKSIWKVKVPPQIGAICVKRVVNLWITFFYSPIAAELWSWENQRSRIFGVQSLMVSVGCYGGSVTLELLMARKEVCWSLSGSLFEP</sequence>
<organism evidence="2">
    <name type="scientific">Fagus sylvatica</name>
    <name type="common">Beechnut</name>
    <dbReference type="NCBI Taxonomy" id="28930"/>
    <lineage>
        <taxon>Eukaryota</taxon>
        <taxon>Viridiplantae</taxon>
        <taxon>Streptophyta</taxon>
        <taxon>Embryophyta</taxon>
        <taxon>Tracheophyta</taxon>
        <taxon>Spermatophyta</taxon>
        <taxon>Magnoliopsida</taxon>
        <taxon>eudicotyledons</taxon>
        <taxon>Gunneridae</taxon>
        <taxon>Pentapetalae</taxon>
        <taxon>rosids</taxon>
        <taxon>fabids</taxon>
        <taxon>Fagales</taxon>
        <taxon>Fagaceae</taxon>
        <taxon>Fagus</taxon>
    </lineage>
</organism>
<evidence type="ECO:0008006" key="3">
    <source>
        <dbReference type="Google" id="ProtNLM"/>
    </source>
</evidence>
<feature type="signal peptide" evidence="1">
    <location>
        <begin position="1"/>
        <end position="20"/>
    </location>
</feature>